<evidence type="ECO:0000313" key="2">
    <source>
        <dbReference type="Proteomes" id="UP001293254"/>
    </source>
</evidence>
<accession>A0AAE2CQP3</accession>
<dbReference type="Proteomes" id="UP001293254">
    <property type="component" value="Unassembled WGS sequence"/>
</dbReference>
<name>A0AAE2CQP3_9LAMI</name>
<gene>
    <name evidence="1" type="ORF">Salat_0858700</name>
</gene>
<comment type="caution">
    <text evidence="1">The sequence shown here is derived from an EMBL/GenBank/DDBJ whole genome shotgun (WGS) entry which is preliminary data.</text>
</comment>
<dbReference type="AlphaFoldDB" id="A0AAE2CQP3"/>
<keyword evidence="2" id="KW-1185">Reference proteome</keyword>
<evidence type="ECO:0000313" key="1">
    <source>
        <dbReference type="EMBL" id="KAK4430967.1"/>
    </source>
</evidence>
<proteinExistence type="predicted"/>
<organism evidence="1 2">
    <name type="scientific">Sesamum alatum</name>
    <dbReference type="NCBI Taxonomy" id="300844"/>
    <lineage>
        <taxon>Eukaryota</taxon>
        <taxon>Viridiplantae</taxon>
        <taxon>Streptophyta</taxon>
        <taxon>Embryophyta</taxon>
        <taxon>Tracheophyta</taxon>
        <taxon>Spermatophyta</taxon>
        <taxon>Magnoliopsida</taxon>
        <taxon>eudicotyledons</taxon>
        <taxon>Gunneridae</taxon>
        <taxon>Pentapetalae</taxon>
        <taxon>asterids</taxon>
        <taxon>lamiids</taxon>
        <taxon>Lamiales</taxon>
        <taxon>Pedaliaceae</taxon>
        <taxon>Sesamum</taxon>
    </lineage>
</organism>
<dbReference type="EMBL" id="JACGWO010000003">
    <property type="protein sequence ID" value="KAK4430967.1"/>
    <property type="molecule type" value="Genomic_DNA"/>
</dbReference>
<reference evidence="1" key="2">
    <citation type="journal article" date="2024" name="Plant">
        <title>Genomic evolution and insights into agronomic trait innovations of Sesamum species.</title>
        <authorList>
            <person name="Miao H."/>
            <person name="Wang L."/>
            <person name="Qu L."/>
            <person name="Liu H."/>
            <person name="Sun Y."/>
            <person name="Le M."/>
            <person name="Wang Q."/>
            <person name="Wei S."/>
            <person name="Zheng Y."/>
            <person name="Lin W."/>
            <person name="Duan Y."/>
            <person name="Cao H."/>
            <person name="Xiong S."/>
            <person name="Wang X."/>
            <person name="Wei L."/>
            <person name="Li C."/>
            <person name="Ma Q."/>
            <person name="Ju M."/>
            <person name="Zhao R."/>
            <person name="Li G."/>
            <person name="Mu C."/>
            <person name="Tian Q."/>
            <person name="Mei H."/>
            <person name="Zhang T."/>
            <person name="Gao T."/>
            <person name="Zhang H."/>
        </authorList>
    </citation>
    <scope>NUCLEOTIDE SEQUENCE</scope>
    <source>
        <strain evidence="1">3651</strain>
    </source>
</reference>
<sequence>MGRMHPKFSMNLQGSNMFTGPNSTYDPTNVVDPSTAYDPMNIADPSTPYDPTNVAAPSTAYTLSNAYNLFVIYTNAPSFHPDLRPQYPVSLIPFEDLEYNIPTEMRHDILRRNRRCRGCGSGSHYYCLCKTLL</sequence>
<reference evidence="1" key="1">
    <citation type="submission" date="2020-06" db="EMBL/GenBank/DDBJ databases">
        <authorList>
            <person name="Li T."/>
            <person name="Hu X."/>
            <person name="Zhang T."/>
            <person name="Song X."/>
            <person name="Zhang H."/>
            <person name="Dai N."/>
            <person name="Sheng W."/>
            <person name="Hou X."/>
            <person name="Wei L."/>
        </authorList>
    </citation>
    <scope>NUCLEOTIDE SEQUENCE</scope>
    <source>
        <strain evidence="1">3651</strain>
        <tissue evidence="1">Leaf</tissue>
    </source>
</reference>
<protein>
    <submittedName>
        <fullName evidence="1">Uncharacterized protein</fullName>
    </submittedName>
</protein>